<organism evidence="4 5">
    <name type="scientific">Kroppenstedtia guangzhouensis</name>
    <dbReference type="NCBI Taxonomy" id="1274356"/>
    <lineage>
        <taxon>Bacteria</taxon>
        <taxon>Bacillati</taxon>
        <taxon>Bacillota</taxon>
        <taxon>Bacilli</taxon>
        <taxon>Bacillales</taxon>
        <taxon>Thermoactinomycetaceae</taxon>
        <taxon>Kroppenstedtia</taxon>
    </lineage>
</organism>
<keyword evidence="2" id="KW-0813">Transport</keyword>
<name>A0ABQ1GVW1_9BACL</name>
<proteinExistence type="inferred from homology"/>
<gene>
    <name evidence="4" type="ORF">GCM10007416_25690</name>
</gene>
<dbReference type="InterPro" id="IPR003439">
    <property type="entry name" value="ABC_transporter-like_ATP-bd"/>
</dbReference>
<protein>
    <recommendedName>
        <fullName evidence="3">ABC transporter domain-containing protein</fullName>
    </recommendedName>
</protein>
<sequence>MIVTAIVQTENLTRRFGNNLSVNQVDLQVPSASIYGFLGPNGAGKTTTLKLLLGLLRPTAGSIRIFGEKMPEERISVLRQVGSLVESPSFYGHLSGFKNLKIVRSEVEANLLSPAGDLRIVAVGGYRGTMAISSEPGIRG</sequence>
<dbReference type="PANTHER" id="PTHR43335">
    <property type="entry name" value="ABC TRANSPORTER, ATP-BINDING PROTEIN"/>
    <property type="match status" value="1"/>
</dbReference>
<dbReference type="Proteomes" id="UP000617979">
    <property type="component" value="Unassembled WGS sequence"/>
</dbReference>
<keyword evidence="5" id="KW-1185">Reference proteome</keyword>
<evidence type="ECO:0000259" key="3">
    <source>
        <dbReference type="Pfam" id="PF00005"/>
    </source>
</evidence>
<evidence type="ECO:0000313" key="4">
    <source>
        <dbReference type="EMBL" id="GGA51431.1"/>
    </source>
</evidence>
<dbReference type="EMBL" id="BMEX01000010">
    <property type="protein sequence ID" value="GGA51431.1"/>
    <property type="molecule type" value="Genomic_DNA"/>
</dbReference>
<feature type="domain" description="ABC transporter" evidence="3">
    <location>
        <begin position="22"/>
        <end position="104"/>
    </location>
</feature>
<dbReference type="Gene3D" id="3.40.50.300">
    <property type="entry name" value="P-loop containing nucleotide triphosphate hydrolases"/>
    <property type="match status" value="1"/>
</dbReference>
<reference evidence="5" key="1">
    <citation type="journal article" date="2019" name="Int. J. Syst. Evol. Microbiol.">
        <title>The Global Catalogue of Microorganisms (GCM) 10K type strain sequencing project: providing services to taxonomists for standard genome sequencing and annotation.</title>
        <authorList>
            <consortium name="The Broad Institute Genomics Platform"/>
            <consortium name="The Broad Institute Genome Sequencing Center for Infectious Disease"/>
            <person name="Wu L."/>
            <person name="Ma J."/>
        </authorList>
    </citation>
    <scope>NUCLEOTIDE SEQUENCE [LARGE SCALE GENOMIC DNA]</scope>
    <source>
        <strain evidence="5">CGMCC 1.12404</strain>
    </source>
</reference>
<comment type="similarity">
    <text evidence="1">Belongs to the ABC transporter superfamily.</text>
</comment>
<dbReference type="Pfam" id="PF00005">
    <property type="entry name" value="ABC_tran"/>
    <property type="match status" value="1"/>
</dbReference>
<dbReference type="PANTHER" id="PTHR43335:SF4">
    <property type="entry name" value="ABC TRANSPORTER, ATP-BINDING PROTEIN"/>
    <property type="match status" value="1"/>
</dbReference>
<evidence type="ECO:0000256" key="1">
    <source>
        <dbReference type="ARBA" id="ARBA00005417"/>
    </source>
</evidence>
<evidence type="ECO:0000256" key="2">
    <source>
        <dbReference type="ARBA" id="ARBA00022448"/>
    </source>
</evidence>
<dbReference type="InterPro" id="IPR027417">
    <property type="entry name" value="P-loop_NTPase"/>
</dbReference>
<comment type="caution">
    <text evidence="4">The sequence shown here is derived from an EMBL/GenBank/DDBJ whole genome shotgun (WGS) entry which is preliminary data.</text>
</comment>
<accession>A0ABQ1GVW1</accession>
<evidence type="ECO:0000313" key="5">
    <source>
        <dbReference type="Proteomes" id="UP000617979"/>
    </source>
</evidence>
<dbReference type="SUPFAM" id="SSF52540">
    <property type="entry name" value="P-loop containing nucleoside triphosphate hydrolases"/>
    <property type="match status" value="1"/>
</dbReference>